<proteinExistence type="predicted"/>
<feature type="compositionally biased region" description="Low complexity" evidence="1">
    <location>
        <begin position="97"/>
        <end position="110"/>
    </location>
</feature>
<evidence type="ECO:0000313" key="2">
    <source>
        <dbReference type="Proteomes" id="UP000887574"/>
    </source>
</evidence>
<feature type="region of interest" description="Disordered" evidence="1">
    <location>
        <begin position="26"/>
        <end position="49"/>
    </location>
</feature>
<accession>A0A915E289</accession>
<feature type="compositionally biased region" description="Low complexity" evidence="1">
    <location>
        <begin position="26"/>
        <end position="46"/>
    </location>
</feature>
<protein>
    <submittedName>
        <fullName evidence="3">Uncharacterized protein</fullName>
    </submittedName>
</protein>
<dbReference type="Proteomes" id="UP000887574">
    <property type="component" value="Unplaced"/>
</dbReference>
<dbReference type="AlphaFoldDB" id="A0A915E289"/>
<feature type="compositionally biased region" description="Basic residues" evidence="1">
    <location>
        <begin position="67"/>
        <end position="77"/>
    </location>
</feature>
<reference evidence="3" key="1">
    <citation type="submission" date="2022-11" db="UniProtKB">
        <authorList>
            <consortium name="WormBaseParasite"/>
        </authorList>
    </citation>
    <scope>IDENTIFICATION</scope>
</reference>
<keyword evidence="2" id="KW-1185">Reference proteome</keyword>
<evidence type="ECO:0000256" key="1">
    <source>
        <dbReference type="SAM" id="MobiDB-lite"/>
    </source>
</evidence>
<dbReference type="WBParaSite" id="jg25427">
    <property type="protein sequence ID" value="jg25427"/>
    <property type="gene ID" value="jg25427"/>
</dbReference>
<evidence type="ECO:0000313" key="3">
    <source>
        <dbReference type="WBParaSite" id="jg25427"/>
    </source>
</evidence>
<name>A0A915E289_9BILA</name>
<feature type="region of interest" description="Disordered" evidence="1">
    <location>
        <begin position="67"/>
        <end position="113"/>
    </location>
</feature>
<organism evidence="2 3">
    <name type="scientific">Ditylenchus dipsaci</name>
    <dbReference type="NCBI Taxonomy" id="166011"/>
    <lineage>
        <taxon>Eukaryota</taxon>
        <taxon>Metazoa</taxon>
        <taxon>Ecdysozoa</taxon>
        <taxon>Nematoda</taxon>
        <taxon>Chromadorea</taxon>
        <taxon>Rhabditida</taxon>
        <taxon>Tylenchina</taxon>
        <taxon>Tylenchomorpha</taxon>
        <taxon>Sphaerularioidea</taxon>
        <taxon>Anguinidae</taxon>
        <taxon>Anguininae</taxon>
        <taxon>Ditylenchus</taxon>
    </lineage>
</organism>
<sequence length="371" mass="41501">MNMVLPQRSLVQLDRFNSSSTNVLCTPSGTTSACSPSTSSMSTPSTVKRTLGSFSTNGRYLLSSHKSSRHLLKRSQTGHRNYLPPYPNRSSRLAQFNSSSSNTSISSKTSRAPCDPCPMKKTVFEVHRDAQPGVRSAPHLLNARTVLVWNRPGSEVIPFLPLKEAQSEVPMDSRVLHCGTVEADIMVLGYVTPYCLSSEPNRVQQLGKSKRRQSCICGEHTRHQLKEICVKISPASSVAEIFDKFMLVNQFIAEARTKGAQVVILLTKHAKNEKAKLANLDPAYCMHYHKISLNYAICHIERAAKLKLGPQIQNALELWENRLKSEQQQLLARTMSNMESNGDVKKILTTILRIIEHRYSNDSVPRKIAWS</sequence>